<keyword evidence="7 12" id="KW-0732">Signal</keyword>
<dbReference type="WBParaSite" id="GPLIN_000467400">
    <property type="protein sequence ID" value="GPLIN_000467400"/>
    <property type="gene ID" value="GPLIN_000467400"/>
</dbReference>
<reference evidence="14" key="3">
    <citation type="submission" date="2016-06" db="UniProtKB">
        <authorList>
            <consortium name="WormBaseParasite"/>
        </authorList>
    </citation>
    <scope>IDENTIFICATION</scope>
</reference>
<comment type="function">
    <text evidence="10">Pectinolytic enzyme consist of four classes of enzymes: pectin lyase, polygalacturonase, pectin methylesterase and rhamnogalacturonase. Among pectinolytic enzymes, pectin lyase is the most important in depolymerization of pectin, since it cleaves internal glycosidic bonds of highly methylated pectins. Favors pectate, the anion, over pectin, the methyl ester.</text>
</comment>
<evidence type="ECO:0000256" key="6">
    <source>
        <dbReference type="ARBA" id="ARBA00022525"/>
    </source>
</evidence>
<dbReference type="InterPro" id="IPR011050">
    <property type="entry name" value="Pectin_lyase_fold/virulence"/>
</dbReference>
<evidence type="ECO:0000256" key="4">
    <source>
        <dbReference type="ARBA" id="ARBA00006463"/>
    </source>
</evidence>
<evidence type="ECO:0000256" key="3">
    <source>
        <dbReference type="ARBA" id="ARBA00004613"/>
    </source>
</evidence>
<comment type="catalytic activity">
    <reaction evidence="1">
        <text>Eliminative cleavage of (1-&gt;4)-alpha-D-galacturonan to give oligosaccharides with 4-deoxy-alpha-D-galact-4-enuronosyl groups at their non-reducing ends.</text>
        <dbReference type="EC" id="4.2.2.2"/>
    </reaction>
</comment>
<evidence type="ECO:0000313" key="14">
    <source>
        <dbReference type="WBParaSite" id="GPLIN_000467400"/>
    </source>
</evidence>
<keyword evidence="8" id="KW-0106">Calcium</keyword>
<dbReference type="Gene3D" id="2.160.20.10">
    <property type="entry name" value="Single-stranded right-handed beta-helix, Pectin lyase-like"/>
    <property type="match status" value="1"/>
</dbReference>
<dbReference type="InterPro" id="IPR004898">
    <property type="entry name" value="Pectate_lyase_PlyH/PlyE-like"/>
</dbReference>
<dbReference type="EC" id="4.2.2.2" evidence="5"/>
<name>A0A183BVN6_GLOPA</name>
<evidence type="ECO:0000256" key="11">
    <source>
        <dbReference type="ARBA" id="ARBA00039895"/>
    </source>
</evidence>
<dbReference type="GO" id="GO:0045490">
    <property type="term" value="P:pectin catabolic process"/>
    <property type="evidence" value="ECO:0007669"/>
    <property type="project" value="TreeGrafter"/>
</dbReference>
<comment type="similarity">
    <text evidence="4">Belongs to the polysaccharide lyase 3 family.</text>
</comment>
<evidence type="ECO:0000256" key="8">
    <source>
        <dbReference type="ARBA" id="ARBA00022837"/>
    </source>
</evidence>
<reference evidence="13" key="1">
    <citation type="submission" date="2013-12" db="EMBL/GenBank/DDBJ databases">
        <authorList>
            <person name="Aslett M."/>
        </authorList>
    </citation>
    <scope>NUCLEOTIDE SEQUENCE [LARGE SCALE GENOMIC DNA]</scope>
    <source>
        <strain evidence="13">Lindley</strain>
    </source>
</reference>
<feature type="signal peptide" evidence="12">
    <location>
        <begin position="1"/>
        <end position="21"/>
    </location>
</feature>
<evidence type="ECO:0000313" key="13">
    <source>
        <dbReference type="Proteomes" id="UP000050741"/>
    </source>
</evidence>
<sequence>MAKMLFVTISIVFAQLCQVHALCTFPASPKTTTVQATINVASNTDYKYTTFVGGSGILNGGCDVKNGKMKYLMVLKNGVTIKNAIFNTPGLGIYCEGNCVLENIYYKKLCYHATGFGYKSTSTSYTYQVIGGAGQGSPDKYFTQSGRGTTIIKNFCAEGKYGKVWCSCGNCIDQMPRSVQISNTKIQGPGLAIISANSNLGDKISISGLTLYGQGSPNTLTKYVCQTYNGITTMATMQPNAKFRPTQAGTGTCAYSTSAIKIVN</sequence>
<dbReference type="Proteomes" id="UP000050741">
    <property type="component" value="Unassembled WGS sequence"/>
</dbReference>
<dbReference type="PANTHER" id="PTHR33407">
    <property type="entry name" value="PECTATE LYASE F-RELATED"/>
    <property type="match status" value="1"/>
</dbReference>
<comment type="subcellular location">
    <subcellularLocation>
        <location evidence="3">Secreted</location>
    </subcellularLocation>
</comment>
<evidence type="ECO:0000256" key="1">
    <source>
        <dbReference type="ARBA" id="ARBA00000695"/>
    </source>
</evidence>
<protein>
    <recommendedName>
        <fullName evidence="11">Probable pectate lyase F</fullName>
        <ecNumber evidence="5">4.2.2.2</ecNumber>
    </recommendedName>
</protein>
<feature type="chain" id="PRO_5008146675" description="Probable pectate lyase F" evidence="12">
    <location>
        <begin position="22"/>
        <end position="264"/>
    </location>
</feature>
<dbReference type="Pfam" id="PF03211">
    <property type="entry name" value="Pectate_lyase"/>
    <property type="match status" value="1"/>
</dbReference>
<dbReference type="AlphaFoldDB" id="A0A183BVN6"/>
<dbReference type="PANTHER" id="PTHR33407:SF9">
    <property type="entry name" value="PECTATE LYASE F-RELATED"/>
    <property type="match status" value="1"/>
</dbReference>
<proteinExistence type="inferred from homology"/>
<comment type="cofactor">
    <cofactor evidence="2">
        <name>Ca(2+)</name>
        <dbReference type="ChEBI" id="CHEBI:29108"/>
    </cofactor>
</comment>
<evidence type="ECO:0000256" key="2">
    <source>
        <dbReference type="ARBA" id="ARBA00001913"/>
    </source>
</evidence>
<evidence type="ECO:0000256" key="5">
    <source>
        <dbReference type="ARBA" id="ARBA00012272"/>
    </source>
</evidence>
<dbReference type="GO" id="GO:0005576">
    <property type="term" value="C:extracellular region"/>
    <property type="evidence" value="ECO:0007669"/>
    <property type="project" value="UniProtKB-SubCell"/>
</dbReference>
<evidence type="ECO:0000256" key="9">
    <source>
        <dbReference type="ARBA" id="ARBA00023239"/>
    </source>
</evidence>
<keyword evidence="6" id="KW-0964">Secreted</keyword>
<dbReference type="GO" id="GO:0030570">
    <property type="term" value="F:pectate lyase activity"/>
    <property type="evidence" value="ECO:0007669"/>
    <property type="project" value="UniProtKB-EC"/>
</dbReference>
<evidence type="ECO:0000256" key="10">
    <source>
        <dbReference type="ARBA" id="ARBA00025679"/>
    </source>
</evidence>
<evidence type="ECO:0000256" key="12">
    <source>
        <dbReference type="SAM" id="SignalP"/>
    </source>
</evidence>
<evidence type="ECO:0000256" key="7">
    <source>
        <dbReference type="ARBA" id="ARBA00022729"/>
    </source>
</evidence>
<keyword evidence="9" id="KW-0456">Lyase</keyword>
<reference evidence="13" key="2">
    <citation type="submission" date="2014-05" db="EMBL/GenBank/DDBJ databases">
        <title>The genome and life-stage specific transcriptomes of Globodera pallida elucidate key aspects of plant parasitism by a cyst nematode.</title>
        <authorList>
            <person name="Cotton J.A."/>
            <person name="Lilley C.J."/>
            <person name="Jones L.M."/>
            <person name="Kikuchi T."/>
            <person name="Reid A.J."/>
            <person name="Thorpe P."/>
            <person name="Tsai I.J."/>
            <person name="Beasley H."/>
            <person name="Blok V."/>
            <person name="Cock P.J.A."/>
            <person name="Van den Akker S.E."/>
            <person name="Holroyd N."/>
            <person name="Hunt M."/>
            <person name="Mantelin S."/>
            <person name="Naghra H."/>
            <person name="Pain A."/>
            <person name="Palomares-Rius J.E."/>
            <person name="Zarowiecki M."/>
            <person name="Berriman M."/>
            <person name="Jones J.T."/>
            <person name="Urwin P.E."/>
        </authorList>
    </citation>
    <scope>NUCLEOTIDE SEQUENCE [LARGE SCALE GENOMIC DNA]</scope>
    <source>
        <strain evidence="13">Lindley</strain>
    </source>
</reference>
<accession>A0A183BVN6</accession>
<dbReference type="SUPFAM" id="SSF51126">
    <property type="entry name" value="Pectin lyase-like"/>
    <property type="match status" value="1"/>
</dbReference>
<organism evidence="13 14">
    <name type="scientific">Globodera pallida</name>
    <name type="common">Potato cyst nematode worm</name>
    <name type="synonym">Heterodera pallida</name>
    <dbReference type="NCBI Taxonomy" id="36090"/>
    <lineage>
        <taxon>Eukaryota</taxon>
        <taxon>Metazoa</taxon>
        <taxon>Ecdysozoa</taxon>
        <taxon>Nematoda</taxon>
        <taxon>Chromadorea</taxon>
        <taxon>Rhabditida</taxon>
        <taxon>Tylenchina</taxon>
        <taxon>Tylenchomorpha</taxon>
        <taxon>Tylenchoidea</taxon>
        <taxon>Heteroderidae</taxon>
        <taxon>Heteroderinae</taxon>
        <taxon>Globodera</taxon>
    </lineage>
</organism>
<keyword evidence="13" id="KW-1185">Reference proteome</keyword>
<dbReference type="InterPro" id="IPR012334">
    <property type="entry name" value="Pectin_lyas_fold"/>
</dbReference>